<keyword evidence="2" id="KW-1185">Reference proteome</keyword>
<evidence type="ECO:0000313" key="2">
    <source>
        <dbReference type="Proteomes" id="UP000694552"/>
    </source>
</evidence>
<sequence>CQLTHPAPWSAALHRADSTHNLPGAKKYTAKIGSSEMSNAQKRSRALQVLKPFQSMLGKRVSVSMASKHADCLISTLKFTLSKMSFYTTLTSCVSLALLTTLYHRGD</sequence>
<protein>
    <submittedName>
        <fullName evidence="1">Uncharacterized protein</fullName>
    </submittedName>
</protein>
<accession>A0A8C8AN70</accession>
<proteinExistence type="predicted"/>
<dbReference type="Ensembl" id="ENSOSUT00000006892.1">
    <property type="protein sequence ID" value="ENSOSUP00000006627.1"/>
    <property type="gene ID" value="ENSOSUG00000004932.1"/>
</dbReference>
<evidence type="ECO:0000313" key="1">
    <source>
        <dbReference type="Ensembl" id="ENSOSUP00000006627.1"/>
    </source>
</evidence>
<name>A0A8C8AN70_9STRI</name>
<dbReference type="Proteomes" id="UP000694552">
    <property type="component" value="Unplaced"/>
</dbReference>
<dbReference type="AlphaFoldDB" id="A0A8C8AN70"/>
<reference evidence="1" key="2">
    <citation type="submission" date="2025-09" db="UniProtKB">
        <authorList>
            <consortium name="Ensembl"/>
        </authorList>
    </citation>
    <scope>IDENTIFICATION</scope>
</reference>
<organism evidence="1 2">
    <name type="scientific">Otus sunia</name>
    <name type="common">Oriental scops-owl</name>
    <dbReference type="NCBI Taxonomy" id="257818"/>
    <lineage>
        <taxon>Eukaryota</taxon>
        <taxon>Metazoa</taxon>
        <taxon>Chordata</taxon>
        <taxon>Craniata</taxon>
        <taxon>Vertebrata</taxon>
        <taxon>Euteleostomi</taxon>
        <taxon>Archelosauria</taxon>
        <taxon>Archosauria</taxon>
        <taxon>Dinosauria</taxon>
        <taxon>Saurischia</taxon>
        <taxon>Theropoda</taxon>
        <taxon>Coelurosauria</taxon>
        <taxon>Aves</taxon>
        <taxon>Neognathae</taxon>
        <taxon>Neoaves</taxon>
        <taxon>Telluraves</taxon>
        <taxon>Strigiformes</taxon>
        <taxon>Strigidae</taxon>
        <taxon>Otus</taxon>
    </lineage>
</organism>
<reference evidence="1" key="1">
    <citation type="submission" date="2025-08" db="UniProtKB">
        <authorList>
            <consortium name="Ensembl"/>
        </authorList>
    </citation>
    <scope>IDENTIFICATION</scope>
</reference>